<evidence type="ECO:0000313" key="3">
    <source>
        <dbReference type="Proteomes" id="UP000244722"/>
    </source>
</evidence>
<reference evidence="2 3" key="1">
    <citation type="submission" date="2017-04" db="EMBL/GenBank/DDBJ databases">
        <title>Draft genome sequence of Tuber borchii Vittad., a whitish edible truffle.</title>
        <authorList>
            <consortium name="DOE Joint Genome Institute"/>
            <person name="Murat C."/>
            <person name="Kuo A."/>
            <person name="Barry K.W."/>
            <person name="Clum A."/>
            <person name="Dockter R.B."/>
            <person name="Fauchery L."/>
            <person name="Iotti M."/>
            <person name="Kohler A."/>
            <person name="Labutti K."/>
            <person name="Lindquist E.A."/>
            <person name="Lipzen A."/>
            <person name="Ohm R.A."/>
            <person name="Wang M."/>
            <person name="Grigoriev I.V."/>
            <person name="Zambonelli A."/>
            <person name="Martin F.M."/>
        </authorList>
    </citation>
    <scope>NUCLEOTIDE SEQUENCE [LARGE SCALE GENOMIC DNA]</scope>
    <source>
        <strain evidence="2 3">Tbo3840</strain>
    </source>
</reference>
<gene>
    <name evidence="2" type="ORF">B9Z19DRAFT_1079654</name>
</gene>
<organism evidence="2 3">
    <name type="scientific">Tuber borchii</name>
    <name type="common">White truffle</name>
    <dbReference type="NCBI Taxonomy" id="42251"/>
    <lineage>
        <taxon>Eukaryota</taxon>
        <taxon>Fungi</taxon>
        <taxon>Dikarya</taxon>
        <taxon>Ascomycota</taxon>
        <taxon>Pezizomycotina</taxon>
        <taxon>Pezizomycetes</taxon>
        <taxon>Pezizales</taxon>
        <taxon>Tuberaceae</taxon>
        <taxon>Tuber</taxon>
    </lineage>
</organism>
<proteinExistence type="predicted"/>
<dbReference type="EMBL" id="NESQ01000068">
    <property type="protein sequence ID" value="PUU80272.1"/>
    <property type="molecule type" value="Genomic_DNA"/>
</dbReference>
<name>A0A2T6ZXP2_TUBBO</name>
<comment type="caution">
    <text evidence="2">The sequence shown here is derived from an EMBL/GenBank/DDBJ whole genome shotgun (WGS) entry which is preliminary data.</text>
</comment>
<feature type="compositionally biased region" description="Basic and acidic residues" evidence="1">
    <location>
        <begin position="60"/>
        <end position="76"/>
    </location>
</feature>
<keyword evidence="3" id="KW-1185">Reference proteome</keyword>
<accession>A0A2T6ZXP2</accession>
<feature type="region of interest" description="Disordered" evidence="1">
    <location>
        <begin position="1"/>
        <end position="76"/>
    </location>
</feature>
<dbReference type="Proteomes" id="UP000244722">
    <property type="component" value="Unassembled WGS sequence"/>
</dbReference>
<protein>
    <submittedName>
        <fullName evidence="2">Uncharacterized protein</fullName>
    </submittedName>
</protein>
<sequence>MSSQKSSRQSPPPERQSESQTGAPSGGKADEKQVHQRADQSSESQTSGLSSNPVGPLDQAAKDKASKPGEKSLDGL</sequence>
<feature type="compositionally biased region" description="Basic and acidic residues" evidence="1">
    <location>
        <begin position="28"/>
        <end position="40"/>
    </location>
</feature>
<dbReference type="AlphaFoldDB" id="A0A2T6ZXP2"/>
<feature type="compositionally biased region" description="Low complexity" evidence="1">
    <location>
        <begin position="41"/>
        <end position="51"/>
    </location>
</feature>
<evidence type="ECO:0000313" key="2">
    <source>
        <dbReference type="EMBL" id="PUU80272.1"/>
    </source>
</evidence>
<evidence type="ECO:0000256" key="1">
    <source>
        <dbReference type="SAM" id="MobiDB-lite"/>
    </source>
</evidence>